<evidence type="ECO:0000313" key="2">
    <source>
        <dbReference type="Proteomes" id="UP001467690"/>
    </source>
</evidence>
<proteinExistence type="predicted"/>
<protein>
    <submittedName>
        <fullName evidence="1">Uncharacterized protein</fullName>
    </submittedName>
</protein>
<evidence type="ECO:0000313" key="1">
    <source>
        <dbReference type="EMBL" id="MER2491923.1"/>
    </source>
</evidence>
<keyword evidence="2" id="KW-1185">Reference proteome</keyword>
<comment type="caution">
    <text evidence="1">The sequence shown here is derived from an EMBL/GenBank/DDBJ whole genome shotgun (WGS) entry which is preliminary data.</text>
</comment>
<sequence length="507" mass="57860">MSELILSLQNFGSQTAEFTKLMAFLNNNTSDFQEFPPRYPINNSAFTCAVSTGMSPINNHLFSPQTYNLELGRAQTIQDKNLPYKHLWQITESYWVVNWPATQGKLGGKTPIISPDFITPTSLNRESWATPFYSFNQISYEQADLLRMHPEDFVESDFKDVDAFSIIQQSPESVKIFLTAIAHITSIQNYARYFTAKYPNKTGAIHWPLFAYIESICHRLPQQQNEIKSAMTDIALLFISQLLGMFDSYRIIADGFSKGQDCTQFPMAFYCTSKNIQQNRSMEISKAEDIFTVLVNNKQHSVKNEKYIPFQLTASMSAKVRAEYAFLKAETYNSNGEKEKALISYQQAVKIYNDHPLFLFRTIQTCIELGQYENAQSYLVSINQKFCDRPGYKLLQTCIAIFTDNHNSTLPLSTLPLPLQLQTVSLLNKAPSLDAGVKLFTAIEHVIDNSLVKTMCLYQLKASPSEKFKFDQLLEQLPKRDFIDKVKAQLANQAIAQNNFADLIKYI</sequence>
<dbReference type="Proteomes" id="UP001467690">
    <property type="component" value="Unassembled WGS sequence"/>
</dbReference>
<dbReference type="InterPro" id="IPR011990">
    <property type="entry name" value="TPR-like_helical_dom_sf"/>
</dbReference>
<gene>
    <name evidence="1" type="ORF">ABS311_08495</name>
</gene>
<dbReference type="EMBL" id="JBELOE010000154">
    <property type="protein sequence ID" value="MER2491923.1"/>
    <property type="molecule type" value="Genomic_DNA"/>
</dbReference>
<reference evidence="1 2" key="1">
    <citation type="submission" date="2024-06" db="EMBL/GenBank/DDBJ databases">
        <authorList>
            <person name="Chen R.Y."/>
        </authorList>
    </citation>
    <scope>NUCLEOTIDE SEQUENCE [LARGE SCALE GENOMIC DNA]</scope>
    <source>
        <strain evidence="1 2">D2</strain>
    </source>
</reference>
<dbReference type="Gene3D" id="1.25.40.10">
    <property type="entry name" value="Tetratricopeptide repeat domain"/>
    <property type="match status" value="1"/>
</dbReference>
<dbReference type="RefSeq" id="WP_350401465.1">
    <property type="nucleotide sequence ID" value="NZ_JBELOE010000154.1"/>
</dbReference>
<dbReference type="SUPFAM" id="SSF48452">
    <property type="entry name" value="TPR-like"/>
    <property type="match status" value="1"/>
</dbReference>
<name>A0ABV1RG77_9ALTE</name>
<accession>A0ABV1RG77</accession>
<organism evidence="1 2">
    <name type="scientific">Catenovulum sediminis</name>
    <dbReference type="NCBI Taxonomy" id="1740262"/>
    <lineage>
        <taxon>Bacteria</taxon>
        <taxon>Pseudomonadati</taxon>
        <taxon>Pseudomonadota</taxon>
        <taxon>Gammaproteobacteria</taxon>
        <taxon>Alteromonadales</taxon>
        <taxon>Alteromonadaceae</taxon>
        <taxon>Catenovulum</taxon>
    </lineage>
</organism>